<organism evidence="17 18">
    <name type="scientific">Coffea arabica</name>
    <name type="common">Arabian coffee</name>
    <dbReference type="NCBI Taxonomy" id="13443"/>
    <lineage>
        <taxon>Eukaryota</taxon>
        <taxon>Viridiplantae</taxon>
        <taxon>Streptophyta</taxon>
        <taxon>Embryophyta</taxon>
        <taxon>Tracheophyta</taxon>
        <taxon>Spermatophyta</taxon>
        <taxon>Magnoliopsida</taxon>
        <taxon>eudicotyledons</taxon>
        <taxon>Gunneridae</taxon>
        <taxon>Pentapetalae</taxon>
        <taxon>asterids</taxon>
        <taxon>lamiids</taxon>
        <taxon>Gentianales</taxon>
        <taxon>Rubiaceae</taxon>
        <taxon>Ixoroideae</taxon>
        <taxon>Gardenieae complex</taxon>
        <taxon>Bertiereae - Coffeeae clade</taxon>
        <taxon>Coffeeae</taxon>
        <taxon>Coffea</taxon>
    </lineage>
</organism>
<dbReference type="RefSeq" id="XP_071900942.1">
    <property type="nucleotide sequence ID" value="XM_072044841.1"/>
</dbReference>
<dbReference type="Gene3D" id="3.30.70.270">
    <property type="match status" value="2"/>
</dbReference>
<dbReference type="InterPro" id="IPR041577">
    <property type="entry name" value="RT_RNaseH_2"/>
</dbReference>
<gene>
    <name evidence="18" type="primary">LOC140004701</name>
</gene>
<keyword evidence="12" id="KW-0239">DNA-directed DNA polymerase</keyword>
<dbReference type="SUPFAM" id="SSF50630">
    <property type="entry name" value="Acid proteases"/>
    <property type="match status" value="1"/>
</dbReference>
<dbReference type="Gene3D" id="3.10.10.10">
    <property type="entry name" value="HIV Type 1 Reverse Transcriptase, subunit A, domain 1"/>
    <property type="match status" value="1"/>
</dbReference>
<evidence type="ECO:0000256" key="9">
    <source>
        <dbReference type="ARBA" id="ARBA00022842"/>
    </source>
</evidence>
<dbReference type="SUPFAM" id="SSF56672">
    <property type="entry name" value="DNA/RNA polymerases"/>
    <property type="match status" value="1"/>
</dbReference>
<name>A0ABM4U0Y2_COFAR</name>
<evidence type="ECO:0000256" key="7">
    <source>
        <dbReference type="ARBA" id="ARBA00022759"/>
    </source>
</evidence>
<keyword evidence="6" id="KW-0064">Aspartyl protease</keyword>
<dbReference type="InterPro" id="IPR000477">
    <property type="entry name" value="RT_dom"/>
</dbReference>
<keyword evidence="4" id="KW-0540">Nuclease</keyword>
<keyword evidence="5" id="KW-0479">Metal-binding</keyword>
<keyword evidence="9" id="KW-0460">Magnesium</keyword>
<evidence type="ECO:0000256" key="1">
    <source>
        <dbReference type="ARBA" id="ARBA00022670"/>
    </source>
</evidence>
<dbReference type="CDD" id="cd00303">
    <property type="entry name" value="retropepsin_like"/>
    <property type="match status" value="2"/>
</dbReference>
<feature type="domain" description="Reverse transcriptase" evidence="16">
    <location>
        <begin position="334"/>
        <end position="513"/>
    </location>
</feature>
<evidence type="ECO:0000256" key="3">
    <source>
        <dbReference type="ARBA" id="ARBA00022695"/>
    </source>
</evidence>
<dbReference type="PROSITE" id="PS50878">
    <property type="entry name" value="RT_POL"/>
    <property type="match status" value="1"/>
</dbReference>
<dbReference type="InterPro" id="IPR021109">
    <property type="entry name" value="Peptidase_aspartic_dom_sf"/>
</dbReference>
<keyword evidence="11" id="KW-0695">RNA-directed DNA polymerase</keyword>
<dbReference type="InterPro" id="IPR056924">
    <property type="entry name" value="SH3_Tf2-1"/>
</dbReference>
<dbReference type="Gene3D" id="3.30.420.10">
    <property type="entry name" value="Ribonuclease H-like superfamily/Ribonuclease H"/>
    <property type="match status" value="1"/>
</dbReference>
<evidence type="ECO:0000259" key="16">
    <source>
        <dbReference type="PROSITE" id="PS50878"/>
    </source>
</evidence>
<dbReference type="Gene3D" id="2.40.70.10">
    <property type="entry name" value="Acid Proteases"/>
    <property type="match status" value="1"/>
</dbReference>
<dbReference type="GeneID" id="140004701"/>
<sequence>MVKLPLLSESYYVSSFLSGLKEEIKAAVKMHMPQTLQSAFEKARWQEQYLSIILKQNKTPVKVSPPISSGSRHTHLNDLSHKKPAAQVFENNVGERFSPGHICKNRGIHLVLADEEGLLDTEVDEEEGEIIEYQGNKSGRDIAFSLHSVSGHMFSNTIKMLGHFKGHNLSILLDGGSTNCFIRSAIAQLHPDCLQNHKPFKVRITDGKELTCNQWIPNMKWDMQGHNFTQNVYVLDLEPYDLILGVDWMKHYGPMTFDFKELTLSFDKEGETVLLQGDAHTAKDIFKEPTSLPPVRELDHQIPLMPDAKPFKINPYRYPHMQKSEIERQIKDLLQSGIIQPSHSPFASPALLVKKKDGSWRLCIDYRQLNNLTIKYKFPIPIIDDLFDELHNARIFSKLDLRSGYHQIRMNPSNVPKTAFRTHSGLYGYLVMPFGLTNAPATFQALMNSIFEPFIRKFVLVFFDDILVYSSDLNSHLKHLSLVLKTLRTHSLHAKMSKCSFGQDKIEYLGHVVTAEGVSADPTKVEAMLSWLVPGNIKALREFLGLTGYYRRFVKDYGKIAKPLIELLKKDSFIWNEAATSAFEQLKVAMTQAPVLALPNFSLPFVLETDASQTAMGAQKWLAKLMGLDYEIQYKRGKDNIVADALSRRQGESYLGDDKIKEILIALAIEGSSTPDYSYLQGIIRYKGRVYIGVTSDLRKQLVSCMHDSAVGGHSGNQGTYQRLKSYFFWPGMKKEVEAYVQACDICKRSKNEQIYKLHGLPVDIVSDRDKIFTSLFWQELFHQSGHWKRCLPAAEWWYNTNFHSSLQMTPFQALYDRHRTDRAFVEGDWVYLKLQPYGQITVAIRKNLKLAAKYYGPYQIEKRVGALAYKLKLPPGAAIHPSASPTFPFNLSLHLFLYFCSLAESTNSQPLQPHVAKAVTVSKGDSTKQGTVSQPYKRITPTEFQYKKDNHLCFKCGAKFGPGHMCKDQGVHMIIATNLEDGVDEEEVIEYMGSGNKQEVELSLHSLTGNLLFSTIRLLGKVRDSEISILLDGGSSNCFLKKTVARRWQELIRQHKPFKVKIVDGQELFCNQWIPNFQWSM</sequence>
<dbReference type="InterPro" id="IPR012337">
    <property type="entry name" value="RNaseH-like_sf"/>
</dbReference>
<evidence type="ECO:0000256" key="13">
    <source>
        <dbReference type="ARBA" id="ARBA00023125"/>
    </source>
</evidence>
<keyword evidence="7" id="KW-0255">Endonuclease</keyword>
<evidence type="ECO:0000256" key="12">
    <source>
        <dbReference type="ARBA" id="ARBA00022932"/>
    </source>
</evidence>
<evidence type="ECO:0000256" key="5">
    <source>
        <dbReference type="ARBA" id="ARBA00022723"/>
    </source>
</evidence>
<evidence type="ECO:0000256" key="11">
    <source>
        <dbReference type="ARBA" id="ARBA00022918"/>
    </source>
</evidence>
<keyword evidence="10" id="KW-0229">DNA integration</keyword>
<dbReference type="PANTHER" id="PTHR37984:SF5">
    <property type="entry name" value="PROTEIN NYNRIN-LIKE"/>
    <property type="match status" value="1"/>
</dbReference>
<keyword evidence="14" id="KW-0233">DNA recombination</keyword>
<dbReference type="InterPro" id="IPR036397">
    <property type="entry name" value="RNaseH_sf"/>
</dbReference>
<dbReference type="InterPro" id="IPR041588">
    <property type="entry name" value="Integrase_H2C2"/>
</dbReference>
<keyword evidence="8" id="KW-0378">Hydrolase</keyword>
<dbReference type="PANTHER" id="PTHR37984">
    <property type="entry name" value="PROTEIN CBG26694"/>
    <property type="match status" value="1"/>
</dbReference>
<dbReference type="Pfam" id="PF00078">
    <property type="entry name" value="RVT_1"/>
    <property type="match status" value="1"/>
</dbReference>
<accession>A0ABM4U0Y2</accession>
<evidence type="ECO:0000256" key="4">
    <source>
        <dbReference type="ARBA" id="ARBA00022722"/>
    </source>
</evidence>
<protein>
    <recommendedName>
        <fullName evidence="16">Reverse transcriptase domain-containing protein</fullName>
    </recommendedName>
</protein>
<evidence type="ECO:0000256" key="8">
    <source>
        <dbReference type="ARBA" id="ARBA00022801"/>
    </source>
</evidence>
<keyword evidence="1" id="KW-0645">Protease</keyword>
<reference evidence="18" key="1">
    <citation type="submission" date="2025-08" db="UniProtKB">
        <authorList>
            <consortium name="RefSeq"/>
        </authorList>
    </citation>
    <scope>IDENTIFICATION</scope>
    <source>
        <tissue evidence="18">Leaves</tissue>
    </source>
</reference>
<evidence type="ECO:0000313" key="18">
    <source>
        <dbReference type="RefSeq" id="XP_071900942.1"/>
    </source>
</evidence>
<keyword evidence="3" id="KW-0548">Nucleotidyltransferase</keyword>
<dbReference type="Pfam" id="PF17921">
    <property type="entry name" value="Integrase_H2C2"/>
    <property type="match status" value="1"/>
</dbReference>
<dbReference type="InterPro" id="IPR050951">
    <property type="entry name" value="Retrovirus_Pol_polyprotein"/>
</dbReference>
<evidence type="ECO:0000256" key="2">
    <source>
        <dbReference type="ARBA" id="ARBA00022679"/>
    </source>
</evidence>
<dbReference type="CDD" id="cd01647">
    <property type="entry name" value="RT_LTR"/>
    <property type="match status" value="1"/>
</dbReference>
<proteinExistence type="predicted"/>
<evidence type="ECO:0000256" key="10">
    <source>
        <dbReference type="ARBA" id="ARBA00022908"/>
    </source>
</evidence>
<dbReference type="SUPFAM" id="SSF53098">
    <property type="entry name" value="Ribonuclease H-like"/>
    <property type="match status" value="1"/>
</dbReference>
<dbReference type="Gene3D" id="1.10.340.70">
    <property type="match status" value="1"/>
</dbReference>
<keyword evidence="15" id="KW-0511">Multifunctional enzyme</keyword>
<keyword evidence="13" id="KW-0238">DNA-binding</keyword>
<evidence type="ECO:0000313" key="17">
    <source>
        <dbReference type="Proteomes" id="UP001652660"/>
    </source>
</evidence>
<evidence type="ECO:0000256" key="6">
    <source>
        <dbReference type="ARBA" id="ARBA00022750"/>
    </source>
</evidence>
<dbReference type="Pfam" id="PF17919">
    <property type="entry name" value="RT_RNaseH_2"/>
    <property type="match status" value="1"/>
</dbReference>
<keyword evidence="2" id="KW-0808">Transferase</keyword>
<evidence type="ECO:0000256" key="14">
    <source>
        <dbReference type="ARBA" id="ARBA00023172"/>
    </source>
</evidence>
<dbReference type="InterPro" id="IPR043502">
    <property type="entry name" value="DNA/RNA_pol_sf"/>
</dbReference>
<dbReference type="Pfam" id="PF24626">
    <property type="entry name" value="SH3_Tf2-1"/>
    <property type="match status" value="1"/>
</dbReference>
<dbReference type="InterPro" id="IPR043128">
    <property type="entry name" value="Rev_trsase/Diguanyl_cyclase"/>
</dbReference>
<keyword evidence="17" id="KW-1185">Reference proteome</keyword>
<evidence type="ECO:0000256" key="15">
    <source>
        <dbReference type="ARBA" id="ARBA00023268"/>
    </source>
</evidence>
<dbReference type="Proteomes" id="UP001652660">
    <property type="component" value="Chromosome 4c"/>
</dbReference>
<dbReference type="Pfam" id="PF08284">
    <property type="entry name" value="RVP_2"/>
    <property type="match status" value="1"/>
</dbReference>